<keyword evidence="3 9" id="KW-0812">Transmembrane</keyword>
<dbReference type="SUPFAM" id="SSF81321">
    <property type="entry name" value="Family A G protein-coupled receptor-like"/>
    <property type="match status" value="1"/>
</dbReference>
<dbReference type="AlphaFoldDB" id="A0A3S8UZ70"/>
<keyword evidence="6 10" id="KW-0472">Membrane</keyword>
<dbReference type="PROSITE" id="PS50262">
    <property type="entry name" value="G_PROTEIN_RECEP_F1_2"/>
    <property type="match status" value="1"/>
</dbReference>
<evidence type="ECO:0000256" key="1">
    <source>
        <dbReference type="ARBA" id="ARBA00004141"/>
    </source>
</evidence>
<organism evidence="12">
    <name type="scientific">Panonychus citri</name>
    <name type="common">Citrus red mite</name>
    <name type="synonym">Tetranychus citri</name>
    <dbReference type="NCBI Taxonomy" id="50023"/>
    <lineage>
        <taxon>Eukaryota</taxon>
        <taxon>Metazoa</taxon>
        <taxon>Ecdysozoa</taxon>
        <taxon>Arthropoda</taxon>
        <taxon>Chelicerata</taxon>
        <taxon>Arachnida</taxon>
        <taxon>Acari</taxon>
        <taxon>Acariformes</taxon>
        <taxon>Trombidiformes</taxon>
        <taxon>Prostigmata</taxon>
        <taxon>Eleutherengona</taxon>
        <taxon>Raphignathae</taxon>
        <taxon>Tetranychoidea</taxon>
        <taxon>Tetranychidae</taxon>
        <taxon>Panonychus</taxon>
    </lineage>
</organism>
<feature type="transmembrane region" description="Helical" evidence="10">
    <location>
        <begin position="273"/>
        <end position="295"/>
    </location>
</feature>
<sequence length="399" mass="45610">MISPEFPYYMRTSATIFCALILILGTTGNILVPIVVCRTKELRNSTNIFLINLSFADLFVLIVCMPTVLIELHSKPEVWLLGQEMCKAVPFVEMVVAHGSILTMMAISFERYYAICKPLKAGYKCTRLRAVIIIFSVWTIAVISTVPILWIAELSHETYIDGSLVPVCLTQANKLWHKLYFIGTMIAFFWSPLLILIIIYIMITKRLFLNDSIRTSTNQGSHECSQMRARRQVVYMLATVIACFFICLLPFRLFTLWLLLSSTDQVKSLGMEMYYTTLYFCRIMLYLNSALNPILYNLISSKFRDAFLAAVCCQKTKRLLLRQNTFNTTSSSMLMSSLKNNSLNKNAQPLPTSPMVNGKKEFNQQEKIKKMEPELMVNDCPIDLIFHSLKKSTPGESYV</sequence>
<evidence type="ECO:0000313" key="12">
    <source>
        <dbReference type="EMBL" id="AZL90164.1"/>
    </source>
</evidence>
<dbReference type="Gene3D" id="1.20.1070.10">
    <property type="entry name" value="Rhodopsin 7-helix transmembrane proteins"/>
    <property type="match status" value="1"/>
</dbReference>
<evidence type="ECO:0000256" key="3">
    <source>
        <dbReference type="ARBA" id="ARBA00022692"/>
    </source>
</evidence>
<evidence type="ECO:0000256" key="5">
    <source>
        <dbReference type="ARBA" id="ARBA00023040"/>
    </source>
</evidence>
<feature type="domain" description="G-protein coupled receptors family 1 profile" evidence="11">
    <location>
        <begin position="28"/>
        <end position="296"/>
    </location>
</feature>
<dbReference type="PANTHER" id="PTHR24243:SF233">
    <property type="entry name" value="THYROTROPIN-RELEASING HORMONE RECEPTOR"/>
    <property type="match status" value="1"/>
</dbReference>
<feature type="transmembrane region" description="Helical" evidence="10">
    <location>
        <begin position="48"/>
        <end position="68"/>
    </location>
</feature>
<keyword evidence="4 10" id="KW-1133">Transmembrane helix</keyword>
<evidence type="ECO:0000256" key="10">
    <source>
        <dbReference type="SAM" id="Phobius"/>
    </source>
</evidence>
<evidence type="ECO:0000259" key="11">
    <source>
        <dbReference type="PROSITE" id="PS50262"/>
    </source>
</evidence>
<dbReference type="PRINTS" id="PR00237">
    <property type="entry name" value="GPCRRHODOPSN"/>
</dbReference>
<feature type="transmembrane region" description="Helical" evidence="10">
    <location>
        <begin position="12"/>
        <end position="36"/>
    </location>
</feature>
<evidence type="ECO:0000256" key="7">
    <source>
        <dbReference type="ARBA" id="ARBA00023170"/>
    </source>
</evidence>
<evidence type="ECO:0000256" key="2">
    <source>
        <dbReference type="ARBA" id="ARBA00010663"/>
    </source>
</evidence>
<name>A0A3S8UZ70_PANCT</name>
<dbReference type="InterPro" id="IPR000276">
    <property type="entry name" value="GPCR_Rhodpsn"/>
</dbReference>
<dbReference type="PANTHER" id="PTHR24243">
    <property type="entry name" value="G-PROTEIN COUPLED RECEPTOR"/>
    <property type="match status" value="1"/>
</dbReference>
<reference evidence="12" key="1">
    <citation type="submission" date="2018-03" db="EMBL/GenBank/DDBJ databases">
        <title>Molecular characterization of ecdysis triggering hormone and its receptor in citrus red mite Panonychus citri (McGregor).</title>
        <authorList>
            <person name="Zhu L."/>
            <person name="Jiang H."/>
            <person name="Wang J."/>
        </authorList>
    </citation>
    <scope>NUCLEOTIDE SEQUENCE</scope>
</reference>
<dbReference type="InterPro" id="IPR017452">
    <property type="entry name" value="GPCR_Rhodpsn_7TM"/>
</dbReference>
<feature type="transmembrane region" description="Helical" evidence="10">
    <location>
        <begin position="179"/>
        <end position="203"/>
    </location>
</feature>
<dbReference type="GO" id="GO:0005886">
    <property type="term" value="C:plasma membrane"/>
    <property type="evidence" value="ECO:0007669"/>
    <property type="project" value="TreeGrafter"/>
</dbReference>
<evidence type="ECO:0000256" key="4">
    <source>
        <dbReference type="ARBA" id="ARBA00022989"/>
    </source>
</evidence>
<proteinExistence type="evidence at transcript level"/>
<evidence type="ECO:0000256" key="9">
    <source>
        <dbReference type="RuleBase" id="RU000688"/>
    </source>
</evidence>
<comment type="similarity">
    <text evidence="2 9">Belongs to the G-protein coupled receptor 1 family.</text>
</comment>
<keyword evidence="5 9" id="KW-0297">G-protein coupled receptor</keyword>
<keyword evidence="8 9" id="KW-0807">Transducer</keyword>
<dbReference type="SMART" id="SM01381">
    <property type="entry name" value="7TM_GPCR_Srsx"/>
    <property type="match status" value="1"/>
</dbReference>
<protein>
    <submittedName>
        <fullName evidence="12">Ecdysis triggering hormone receptor</fullName>
    </submittedName>
</protein>
<accession>A0A3S8UZ70</accession>
<evidence type="ECO:0000256" key="6">
    <source>
        <dbReference type="ARBA" id="ARBA00023136"/>
    </source>
</evidence>
<comment type="subcellular location">
    <subcellularLocation>
        <location evidence="1">Membrane</location>
        <topology evidence="1">Multi-pass membrane protein</topology>
    </subcellularLocation>
</comment>
<dbReference type="EMBL" id="MH050929">
    <property type="protein sequence ID" value="AZL90164.1"/>
    <property type="molecule type" value="mRNA"/>
</dbReference>
<feature type="transmembrane region" description="Helical" evidence="10">
    <location>
        <begin position="130"/>
        <end position="152"/>
    </location>
</feature>
<dbReference type="OrthoDB" id="10036964at2759"/>
<feature type="transmembrane region" description="Helical" evidence="10">
    <location>
        <begin position="233"/>
        <end position="253"/>
    </location>
</feature>
<feature type="transmembrane region" description="Helical" evidence="10">
    <location>
        <begin position="88"/>
        <end position="109"/>
    </location>
</feature>
<dbReference type="PROSITE" id="PS00237">
    <property type="entry name" value="G_PROTEIN_RECEP_F1_1"/>
    <property type="match status" value="1"/>
</dbReference>
<evidence type="ECO:0000256" key="8">
    <source>
        <dbReference type="ARBA" id="ARBA00023224"/>
    </source>
</evidence>
<dbReference type="Pfam" id="PF00001">
    <property type="entry name" value="7tm_1"/>
    <property type="match status" value="1"/>
</dbReference>
<keyword evidence="7 9" id="KW-0675">Receptor</keyword>
<dbReference type="GO" id="GO:0004930">
    <property type="term" value="F:G protein-coupled receptor activity"/>
    <property type="evidence" value="ECO:0007669"/>
    <property type="project" value="UniProtKB-KW"/>
</dbReference>